<feature type="transmembrane region" description="Helical" evidence="1">
    <location>
        <begin position="179"/>
        <end position="202"/>
    </location>
</feature>
<feature type="transmembrane region" description="Helical" evidence="1">
    <location>
        <begin position="6"/>
        <end position="25"/>
    </location>
</feature>
<evidence type="ECO:0008006" key="4">
    <source>
        <dbReference type="Google" id="ProtNLM"/>
    </source>
</evidence>
<feature type="transmembrane region" description="Helical" evidence="1">
    <location>
        <begin position="254"/>
        <end position="274"/>
    </location>
</feature>
<evidence type="ECO:0000313" key="3">
    <source>
        <dbReference type="Proteomes" id="UP001203687"/>
    </source>
</evidence>
<reference evidence="2" key="1">
    <citation type="submission" date="2022-04" db="EMBL/GenBank/DDBJ databases">
        <authorList>
            <person name="Ren T."/>
        </authorList>
    </citation>
    <scope>NUCLEOTIDE SEQUENCE</scope>
    <source>
        <strain evidence="2">F63249</strain>
    </source>
</reference>
<feature type="transmembrane region" description="Helical" evidence="1">
    <location>
        <begin position="108"/>
        <end position="126"/>
    </location>
</feature>
<keyword evidence="1" id="KW-0472">Membrane</keyword>
<accession>A0ABT0HBH0</accession>
<feature type="transmembrane region" description="Helical" evidence="1">
    <location>
        <begin position="151"/>
        <end position="173"/>
    </location>
</feature>
<protein>
    <recommendedName>
        <fullName evidence="4">DUF4271 domain-containing protein</fullName>
    </recommendedName>
</protein>
<feature type="transmembrane region" description="Helical" evidence="1">
    <location>
        <begin position="74"/>
        <end position="96"/>
    </location>
</feature>
<evidence type="ECO:0000256" key="1">
    <source>
        <dbReference type="SAM" id="Phobius"/>
    </source>
</evidence>
<feature type="transmembrane region" description="Helical" evidence="1">
    <location>
        <begin position="214"/>
        <end position="234"/>
    </location>
</feature>
<dbReference type="EMBL" id="JALPQF010000014">
    <property type="protein sequence ID" value="MCK8481696.1"/>
    <property type="molecule type" value="Genomic_DNA"/>
</dbReference>
<dbReference type="RefSeq" id="WP_248413544.1">
    <property type="nucleotide sequence ID" value="NZ_JALPQF010000014.1"/>
</dbReference>
<keyword evidence="1" id="KW-1133">Transmembrane helix</keyword>
<dbReference type="Proteomes" id="UP001203687">
    <property type="component" value="Unassembled WGS sequence"/>
</dbReference>
<organism evidence="2 3">
    <name type="scientific">Psychroserpens algicola</name>
    <dbReference type="NCBI Taxonomy" id="1719034"/>
    <lineage>
        <taxon>Bacteria</taxon>
        <taxon>Pseudomonadati</taxon>
        <taxon>Bacteroidota</taxon>
        <taxon>Flavobacteriia</taxon>
        <taxon>Flavobacteriales</taxon>
        <taxon>Flavobacteriaceae</taxon>
        <taxon>Psychroserpens</taxon>
    </lineage>
</organism>
<keyword evidence="3" id="KW-1185">Reference proteome</keyword>
<comment type="caution">
    <text evidence="2">The sequence shown here is derived from an EMBL/GenBank/DDBJ whole genome shotgun (WGS) entry which is preliminary data.</text>
</comment>
<gene>
    <name evidence="2" type="ORF">MUY34_13775</name>
</gene>
<sequence>MDVIIGFSETIIILLICFVLATFYYGRKVSNKIYHDDLENITKERDYSQRELGYFDEDSDSHYYTAIVKNGWRIAFVICATLFNVIYPILNSIFQISLINLEYIKANFSLYAISGISFYLIINGLMKLKSITTSLDSFNLGEGSKNKQKQILYFSLRQFLIYSIAINYCLMLRDNESSILYQLVIFFTILTIDDWMLLFKYLDIITVEKLKTMDLYKLLSYNIIIPVIIYISVIKNAKANGTFENSSIDIGSDVYGIWLLIGLPLLIMWIELLYENIVMIKNNT</sequence>
<evidence type="ECO:0000313" key="2">
    <source>
        <dbReference type="EMBL" id="MCK8481696.1"/>
    </source>
</evidence>
<keyword evidence="1" id="KW-0812">Transmembrane</keyword>
<proteinExistence type="predicted"/>
<name>A0ABT0HBH0_9FLAO</name>